<dbReference type="Gene3D" id="3.90.1170.50">
    <property type="entry name" value="Aldehyde oxidase/xanthine dehydrogenase, a/b hammerhead"/>
    <property type="match status" value="1"/>
</dbReference>
<dbReference type="SUPFAM" id="SSF56003">
    <property type="entry name" value="Molybdenum cofactor-binding domain"/>
    <property type="match status" value="1"/>
</dbReference>
<evidence type="ECO:0000313" key="6">
    <source>
        <dbReference type="Proteomes" id="UP000254889"/>
    </source>
</evidence>
<dbReference type="InterPro" id="IPR037165">
    <property type="entry name" value="AldOxase/xan_DH_Mopterin-bd_sf"/>
</dbReference>
<dbReference type="Pfam" id="PF20256">
    <property type="entry name" value="MoCoBD_2"/>
    <property type="match status" value="1"/>
</dbReference>
<dbReference type="Pfam" id="PF01315">
    <property type="entry name" value="Ald_Xan_dh_C"/>
    <property type="match status" value="1"/>
</dbReference>
<dbReference type="GO" id="GO:0016491">
    <property type="term" value="F:oxidoreductase activity"/>
    <property type="evidence" value="ECO:0007669"/>
    <property type="project" value="UniProtKB-KW"/>
</dbReference>
<accession>A0A346A3E4</accession>
<keyword evidence="1" id="KW-0500">Molybdenum</keyword>
<protein>
    <submittedName>
        <fullName evidence="5">Xanthine dehydrogenase family protein molybdopterin-binding subunit</fullName>
    </submittedName>
</protein>
<dbReference type="InterPro" id="IPR046867">
    <property type="entry name" value="AldOxase/xan_DH_MoCoBD2"/>
</dbReference>
<dbReference type="OrthoDB" id="8428274at2"/>
<dbReference type="Gene3D" id="3.30.365.10">
    <property type="entry name" value="Aldehyde oxidase/xanthine dehydrogenase, molybdopterin binding domain"/>
    <property type="match status" value="4"/>
</dbReference>
<dbReference type="RefSeq" id="WP_115694070.1">
    <property type="nucleotide sequence ID" value="NZ_CP031417.1"/>
</dbReference>
<dbReference type="Proteomes" id="UP000254889">
    <property type="component" value="Chromosome"/>
</dbReference>
<reference evidence="5 6" key="1">
    <citation type="submission" date="2018-07" db="EMBL/GenBank/DDBJ databases">
        <authorList>
            <person name="Quirk P.G."/>
            <person name="Krulwich T.A."/>
        </authorList>
    </citation>
    <scope>NUCLEOTIDE SEQUENCE [LARGE SCALE GENOMIC DNA]</scope>
    <source>
        <strain evidence="5 6">CC-BB4</strain>
    </source>
</reference>
<feature type="region of interest" description="Disordered" evidence="3">
    <location>
        <begin position="1"/>
        <end position="20"/>
    </location>
</feature>
<dbReference type="InterPro" id="IPR008274">
    <property type="entry name" value="AldOxase/xan_DH_MoCoBD1"/>
</dbReference>
<dbReference type="GO" id="GO:0005506">
    <property type="term" value="F:iron ion binding"/>
    <property type="evidence" value="ECO:0007669"/>
    <property type="project" value="InterPro"/>
</dbReference>
<dbReference type="SMART" id="SM01008">
    <property type="entry name" value="Ald_Xan_dh_C"/>
    <property type="match status" value="1"/>
</dbReference>
<evidence type="ECO:0000259" key="4">
    <source>
        <dbReference type="SMART" id="SM01008"/>
    </source>
</evidence>
<dbReference type="InterPro" id="IPR036856">
    <property type="entry name" value="Ald_Oxase/Xan_DH_a/b_sf"/>
</dbReference>
<dbReference type="PANTHER" id="PTHR11908">
    <property type="entry name" value="XANTHINE DEHYDROGENASE"/>
    <property type="match status" value="1"/>
</dbReference>
<dbReference type="SUPFAM" id="SSF54665">
    <property type="entry name" value="CO dehydrogenase molybdoprotein N-domain-like"/>
    <property type="match status" value="1"/>
</dbReference>
<keyword evidence="6" id="KW-1185">Reference proteome</keyword>
<name>A0A346A3E4_9HYPH</name>
<dbReference type="EMBL" id="CP031417">
    <property type="protein sequence ID" value="AXK83691.1"/>
    <property type="molecule type" value="Genomic_DNA"/>
</dbReference>
<sequence length="741" mass="79321">MSRAAPQPKENMGNPEPRIDGRLKVTGEARYPSDFAVANPAYAFLITSAISKGRIASIDLGDSIAVPGVLDIFTHETIGKLNEVPFAPGGGGSISSMQEMGPDIHFDGQIIGMVVADTYEAAREAAYRAKIAYTEGKPSGTFDAAGLTEEEPSKVEERAKKLPQAGGADAAIAAAPVSIDVRYGTPTHHHNPIELFTTTCVWRDGELTVYEPSQFVYGLKNTLAQKLGIDPEKVHVVSPFVGGAFGSKAQFSPRTGFVAAAARKLNRPVKLVVTRDQGFSVQTYRAETRHRIRIGAENDGKITGFSHEGWEITSRPDPYSVAGVEDSARLYSFGAVKTRVTLVHADRNTPGFMRSPPVVPYIYALESAMDELAVKLNMDPIELRRRNDGMVDATGKQWSSRSLMKCYDEAAKAFGWDKRNAQPGSMRDGEWLVGWGCASAVYPTHVGASSARVRLNANGHAHVQIAAHEIGVGINTIVAQVAAERLGIPVSAVTVETGDSSLPPSPVAGGSNQSASCCSVVVKACDAILDKLSHASGTTGSGDNSRAPDLSAAFERLHVGAIEEYAEFIPPGGKPDALAQLYKGRPTLGGGSHGEKLMYALGAEFVEVRVHARTREIRVARIVGAFAAGRILNPRTARSQYMGAMIWGISSALHEATEIDRRNARYTNDNIAEYLIPVNADIRDLDVIFVPEKDDFVNPVGVKGIGELGNVGTAAAVANAVYHATGVRVRDLPIRLEKLMV</sequence>
<proteinExistence type="predicted"/>
<dbReference type="PANTHER" id="PTHR11908:SF132">
    <property type="entry name" value="ALDEHYDE OXIDASE 1-RELATED"/>
    <property type="match status" value="1"/>
</dbReference>
<evidence type="ECO:0000256" key="2">
    <source>
        <dbReference type="ARBA" id="ARBA00023002"/>
    </source>
</evidence>
<dbReference type="InterPro" id="IPR000674">
    <property type="entry name" value="Ald_Oxase/Xan_DH_a/b"/>
</dbReference>
<dbReference type="Pfam" id="PF02738">
    <property type="entry name" value="MoCoBD_1"/>
    <property type="match status" value="1"/>
</dbReference>
<dbReference type="InterPro" id="IPR016208">
    <property type="entry name" value="Ald_Oxase/xanthine_DH-like"/>
</dbReference>
<evidence type="ECO:0000313" key="5">
    <source>
        <dbReference type="EMBL" id="AXK83691.1"/>
    </source>
</evidence>
<keyword evidence="2" id="KW-0560">Oxidoreductase</keyword>
<organism evidence="5 6">
    <name type="scientific">Pseudolabrys taiwanensis</name>
    <dbReference type="NCBI Taxonomy" id="331696"/>
    <lineage>
        <taxon>Bacteria</taxon>
        <taxon>Pseudomonadati</taxon>
        <taxon>Pseudomonadota</taxon>
        <taxon>Alphaproteobacteria</taxon>
        <taxon>Hyphomicrobiales</taxon>
        <taxon>Xanthobacteraceae</taxon>
        <taxon>Pseudolabrys</taxon>
    </lineage>
</organism>
<evidence type="ECO:0000256" key="1">
    <source>
        <dbReference type="ARBA" id="ARBA00022505"/>
    </source>
</evidence>
<feature type="domain" description="Aldehyde oxidase/xanthine dehydrogenase a/b hammerhead" evidence="4">
    <location>
        <begin position="26"/>
        <end position="137"/>
    </location>
</feature>
<gene>
    <name evidence="5" type="ORF">DW352_26085</name>
</gene>
<evidence type="ECO:0000256" key="3">
    <source>
        <dbReference type="SAM" id="MobiDB-lite"/>
    </source>
</evidence>
<dbReference type="AlphaFoldDB" id="A0A346A3E4"/>
<dbReference type="KEGG" id="ptaw:DW352_26085"/>